<keyword evidence="5" id="KW-0347">Helicase</keyword>
<dbReference type="PROSITE" id="PS50102">
    <property type="entry name" value="RRM"/>
    <property type="match status" value="1"/>
</dbReference>
<dbReference type="InterPro" id="IPR050502">
    <property type="entry name" value="Euk_RNA-bind_prot"/>
</dbReference>
<comment type="caution">
    <text evidence="5">The sequence shown here is derived from an EMBL/GenBank/DDBJ whole genome shotgun (WGS) entry which is preliminary data.</text>
</comment>
<gene>
    <name evidence="5" type="ORF">TGVAND_284050B</name>
</gene>
<keyword evidence="5" id="KW-0067">ATP-binding</keyword>
<feature type="compositionally biased region" description="Basic and acidic residues" evidence="3">
    <location>
        <begin position="365"/>
        <end position="381"/>
    </location>
</feature>
<sequence>MGEQGLLRLDGWIELRCPGLIGSFIRTLKSVFALLLDDFFARALTRDSLARSRSVGGRGEQPSRRTSKCILWILPRREEDHFALLQKRMDGPMEAQARGLSGESRAEELKEQPESFEGGDGGEGVEGATNTLYVSNLPTRMSVAEIRRIFEEVAEVQDCRIVSNPVTRESRGFAFVSLRDASKLQAVIDRLDGNVFPGDSTRPLRIERAKRNQPHQPTPGYYKGPPGASVKYDKLGRLRPGFLPYYAVAPGSSREFPRTTRSFFSGENGRASVGRSPESLRCMQKSSAWMPPLYGFPPRESSYAACLPGPHDFFQPNPRDACRARRWSREDFLGFFDALPPYVDPRVAAYEDDRRGRDRARRPRSGSEEQWRERRDRGSRRMERDRDLYADRRGGGGAFYDLRVDEGPSRRGYGDCMPGHSPGFEGGGGRDRERRMRDKSRSRDRGGRRAKWRSVSSSPRRRYASRR</sequence>
<reference evidence="5 6" key="2">
    <citation type="journal article" date="2015" name="Eukaryot. Cell">
        <title>Genetic mapping reveals that sinefungin resistance in Toxoplasma gondii is controlled by a putative amino acid transporter locus that can be used as a negative selectable marker.</title>
        <authorList>
            <person name="Behnke M.S."/>
            <person name="Khan A."/>
            <person name="Sibley L.D."/>
        </authorList>
    </citation>
    <scope>NUCLEOTIDE SEQUENCE [LARGE SCALE GENOMIC DNA]</scope>
    <source>
        <strain evidence="5 6">VAND</strain>
    </source>
</reference>
<feature type="domain" description="RRM" evidence="4">
    <location>
        <begin position="130"/>
        <end position="211"/>
    </location>
</feature>
<dbReference type="Gene3D" id="3.30.70.330">
    <property type="match status" value="1"/>
</dbReference>
<dbReference type="PANTHER" id="PTHR48025">
    <property type="entry name" value="OS02G0815200 PROTEIN"/>
    <property type="match status" value="1"/>
</dbReference>
<dbReference type="SMART" id="SM00360">
    <property type="entry name" value="RRM"/>
    <property type="match status" value="1"/>
</dbReference>
<name>A0A086Q6C9_TOXGO</name>
<evidence type="ECO:0000256" key="2">
    <source>
        <dbReference type="PROSITE-ProRule" id="PRU00176"/>
    </source>
</evidence>
<evidence type="ECO:0000256" key="3">
    <source>
        <dbReference type="SAM" id="MobiDB-lite"/>
    </source>
</evidence>
<evidence type="ECO:0000313" key="5">
    <source>
        <dbReference type="EMBL" id="KFH08161.1"/>
    </source>
</evidence>
<dbReference type="EMBL" id="AEYJ02000686">
    <property type="protein sequence ID" value="KFH08161.1"/>
    <property type="molecule type" value="Genomic_DNA"/>
</dbReference>
<dbReference type="PANTHER" id="PTHR48025:SF1">
    <property type="entry name" value="RRM DOMAIN-CONTAINING PROTEIN"/>
    <property type="match status" value="1"/>
</dbReference>
<dbReference type="Pfam" id="PF00076">
    <property type="entry name" value="RRM_1"/>
    <property type="match status" value="1"/>
</dbReference>
<dbReference type="AlphaFoldDB" id="A0A086Q6C9"/>
<evidence type="ECO:0000256" key="1">
    <source>
        <dbReference type="ARBA" id="ARBA00022884"/>
    </source>
</evidence>
<keyword evidence="5" id="KW-0547">Nucleotide-binding</keyword>
<feature type="region of interest" description="Disordered" evidence="3">
    <location>
        <begin position="410"/>
        <end position="467"/>
    </location>
</feature>
<keyword evidence="5" id="KW-0378">Hydrolase</keyword>
<feature type="compositionally biased region" description="Basic and acidic residues" evidence="3">
    <location>
        <begin position="104"/>
        <end position="113"/>
    </location>
</feature>
<accession>A0A086Q6C9</accession>
<feature type="region of interest" description="Disordered" evidence="3">
    <location>
        <begin position="352"/>
        <end position="381"/>
    </location>
</feature>
<dbReference type="CDD" id="cd00590">
    <property type="entry name" value="RRM_SF"/>
    <property type="match status" value="1"/>
</dbReference>
<dbReference type="InterPro" id="IPR012677">
    <property type="entry name" value="Nucleotide-bd_a/b_plait_sf"/>
</dbReference>
<evidence type="ECO:0000259" key="4">
    <source>
        <dbReference type="PROSITE" id="PS50102"/>
    </source>
</evidence>
<dbReference type="GO" id="GO:0004386">
    <property type="term" value="F:helicase activity"/>
    <property type="evidence" value="ECO:0007669"/>
    <property type="project" value="UniProtKB-KW"/>
</dbReference>
<dbReference type="InterPro" id="IPR000504">
    <property type="entry name" value="RRM_dom"/>
</dbReference>
<evidence type="ECO:0000313" key="6">
    <source>
        <dbReference type="Proteomes" id="UP000028840"/>
    </source>
</evidence>
<feature type="region of interest" description="Disordered" evidence="3">
    <location>
        <begin position="94"/>
        <end position="126"/>
    </location>
</feature>
<dbReference type="GO" id="GO:0003723">
    <property type="term" value="F:RNA binding"/>
    <property type="evidence" value="ECO:0007669"/>
    <property type="project" value="UniProtKB-UniRule"/>
</dbReference>
<reference evidence="5 6" key="1">
    <citation type="submission" date="2014-08" db="EMBL/GenBank/DDBJ databases">
        <authorList>
            <person name="Sibley D."/>
            <person name="Venepally P."/>
            <person name="Karamycheva S."/>
            <person name="Hadjithomas M."/>
            <person name="Khan A."/>
            <person name="Brunk B."/>
            <person name="Roos D."/>
            <person name="Caler E."/>
            <person name="Lorenzi H."/>
        </authorList>
    </citation>
    <scope>NUCLEOTIDE SEQUENCE [LARGE SCALE GENOMIC DNA]</scope>
    <source>
        <strain evidence="5 6">VAND</strain>
    </source>
</reference>
<proteinExistence type="predicted"/>
<dbReference type="OrthoDB" id="5970at2759"/>
<dbReference type="InterPro" id="IPR035979">
    <property type="entry name" value="RBD_domain_sf"/>
</dbReference>
<feature type="compositionally biased region" description="Basic and acidic residues" evidence="3">
    <location>
        <begin position="428"/>
        <end position="447"/>
    </location>
</feature>
<protein>
    <submittedName>
        <fullName evidence="5">DEAD/DEAH box helicase domain-containing protein</fullName>
    </submittedName>
</protein>
<dbReference type="VEuPathDB" id="ToxoDB:TGVAND_284050B"/>
<organism evidence="5 6">
    <name type="scientific">Toxoplasma gondii VAND</name>
    <dbReference type="NCBI Taxonomy" id="933077"/>
    <lineage>
        <taxon>Eukaryota</taxon>
        <taxon>Sar</taxon>
        <taxon>Alveolata</taxon>
        <taxon>Apicomplexa</taxon>
        <taxon>Conoidasida</taxon>
        <taxon>Coccidia</taxon>
        <taxon>Eucoccidiorida</taxon>
        <taxon>Eimeriorina</taxon>
        <taxon>Sarcocystidae</taxon>
        <taxon>Toxoplasma</taxon>
    </lineage>
</organism>
<dbReference type="SUPFAM" id="SSF54928">
    <property type="entry name" value="RNA-binding domain, RBD"/>
    <property type="match status" value="1"/>
</dbReference>
<keyword evidence="1 2" id="KW-0694">RNA-binding</keyword>
<dbReference type="Proteomes" id="UP000028840">
    <property type="component" value="Unassembled WGS sequence"/>
</dbReference>